<gene>
    <name evidence="2" type="ORF">GUJ93_ZPchr0011g27905</name>
</gene>
<reference evidence="2" key="2">
    <citation type="submission" date="2021-02" db="EMBL/GenBank/DDBJ databases">
        <authorList>
            <person name="Kimball J.A."/>
            <person name="Haas M.W."/>
            <person name="Macchietto M."/>
            <person name="Kono T."/>
            <person name="Duquette J."/>
            <person name="Shao M."/>
        </authorList>
    </citation>
    <scope>NUCLEOTIDE SEQUENCE</scope>
    <source>
        <tissue evidence="2">Fresh leaf tissue</tissue>
    </source>
</reference>
<evidence type="ECO:0008006" key="4">
    <source>
        <dbReference type="Google" id="ProtNLM"/>
    </source>
</evidence>
<evidence type="ECO:0000256" key="1">
    <source>
        <dbReference type="SAM" id="SignalP"/>
    </source>
</evidence>
<feature type="chain" id="PRO_5035273130" description="Secreted protein" evidence="1">
    <location>
        <begin position="26"/>
        <end position="84"/>
    </location>
</feature>
<feature type="signal peptide" evidence="1">
    <location>
        <begin position="1"/>
        <end position="25"/>
    </location>
</feature>
<evidence type="ECO:0000313" key="3">
    <source>
        <dbReference type="Proteomes" id="UP000729402"/>
    </source>
</evidence>
<comment type="caution">
    <text evidence="2">The sequence shown here is derived from an EMBL/GenBank/DDBJ whole genome shotgun (WGS) entry which is preliminary data.</text>
</comment>
<keyword evidence="3" id="KW-1185">Reference proteome</keyword>
<proteinExistence type="predicted"/>
<accession>A0A8J5WJF9</accession>
<organism evidence="2 3">
    <name type="scientific">Zizania palustris</name>
    <name type="common">Northern wild rice</name>
    <dbReference type="NCBI Taxonomy" id="103762"/>
    <lineage>
        <taxon>Eukaryota</taxon>
        <taxon>Viridiplantae</taxon>
        <taxon>Streptophyta</taxon>
        <taxon>Embryophyta</taxon>
        <taxon>Tracheophyta</taxon>
        <taxon>Spermatophyta</taxon>
        <taxon>Magnoliopsida</taxon>
        <taxon>Liliopsida</taxon>
        <taxon>Poales</taxon>
        <taxon>Poaceae</taxon>
        <taxon>BOP clade</taxon>
        <taxon>Oryzoideae</taxon>
        <taxon>Oryzeae</taxon>
        <taxon>Zizaniinae</taxon>
        <taxon>Zizania</taxon>
    </lineage>
</organism>
<reference evidence="2" key="1">
    <citation type="journal article" date="2021" name="bioRxiv">
        <title>Whole Genome Assembly and Annotation of Northern Wild Rice, Zizania palustris L., Supports a Whole Genome Duplication in the Zizania Genus.</title>
        <authorList>
            <person name="Haas M."/>
            <person name="Kono T."/>
            <person name="Macchietto M."/>
            <person name="Millas R."/>
            <person name="McGilp L."/>
            <person name="Shao M."/>
            <person name="Duquette J."/>
            <person name="Hirsch C.N."/>
            <person name="Kimball J."/>
        </authorList>
    </citation>
    <scope>NUCLEOTIDE SEQUENCE</scope>
    <source>
        <tissue evidence="2">Fresh leaf tissue</tissue>
    </source>
</reference>
<name>A0A8J5WJF9_ZIZPA</name>
<evidence type="ECO:0000313" key="2">
    <source>
        <dbReference type="EMBL" id="KAG8089454.1"/>
    </source>
</evidence>
<dbReference type="Proteomes" id="UP000729402">
    <property type="component" value="Unassembled WGS sequence"/>
</dbReference>
<sequence length="84" mass="9211">MDITEVTVVHHAALVLVALWAAVSAGGPTRRSSSPRSSTCSRDCQVVNYAIEKIWPVCMERVASEQFLLPYSHGSWKSSNHGQL</sequence>
<keyword evidence="1" id="KW-0732">Signal</keyword>
<protein>
    <recommendedName>
        <fullName evidence="4">Secreted protein</fullName>
    </recommendedName>
</protein>
<dbReference type="AlphaFoldDB" id="A0A8J5WJF9"/>
<dbReference type="EMBL" id="JAAALK010000081">
    <property type="protein sequence ID" value="KAG8089454.1"/>
    <property type="molecule type" value="Genomic_DNA"/>
</dbReference>
<dbReference type="OrthoDB" id="1928705at2759"/>